<dbReference type="GO" id="GO:0046872">
    <property type="term" value="F:metal ion binding"/>
    <property type="evidence" value="ECO:0007669"/>
    <property type="project" value="UniProtKB-KW"/>
</dbReference>
<protein>
    <recommendedName>
        <fullName evidence="4">Tafazzin</fullName>
    </recommendedName>
</protein>
<comment type="cofactor">
    <cofactor evidence="1">
        <name>Zn(2+)</name>
        <dbReference type="ChEBI" id="CHEBI:29105"/>
    </cofactor>
</comment>
<dbReference type="GO" id="GO:0035965">
    <property type="term" value="P:cardiolipin acyl-chain remodeling"/>
    <property type="evidence" value="ECO:0007669"/>
    <property type="project" value="TreeGrafter"/>
</dbReference>
<evidence type="ECO:0000313" key="24">
    <source>
        <dbReference type="Proteomes" id="UP001174909"/>
    </source>
</evidence>
<organism evidence="23 24">
    <name type="scientific">Geodia barretti</name>
    <name type="common">Barrett's horny sponge</name>
    <dbReference type="NCBI Taxonomy" id="519541"/>
    <lineage>
        <taxon>Eukaryota</taxon>
        <taxon>Metazoa</taxon>
        <taxon>Porifera</taxon>
        <taxon>Demospongiae</taxon>
        <taxon>Heteroscleromorpha</taxon>
        <taxon>Tetractinellida</taxon>
        <taxon>Astrophorina</taxon>
        <taxon>Geodiidae</taxon>
        <taxon>Geodia</taxon>
    </lineage>
</organism>
<evidence type="ECO:0000256" key="20">
    <source>
        <dbReference type="SAM" id="MobiDB-lite"/>
    </source>
</evidence>
<feature type="compositionally biased region" description="Polar residues" evidence="20">
    <location>
        <begin position="452"/>
        <end position="470"/>
    </location>
</feature>
<dbReference type="SUPFAM" id="SSF49562">
    <property type="entry name" value="C2 domain (Calcium/lipid-binding domain, CaLB)"/>
    <property type="match status" value="2"/>
</dbReference>
<evidence type="ECO:0000256" key="3">
    <source>
        <dbReference type="ARBA" id="ARBA00010524"/>
    </source>
</evidence>
<keyword evidence="8" id="KW-1000">Mitochondrion outer membrane</keyword>
<feature type="region of interest" description="Disordered" evidence="20">
    <location>
        <begin position="449"/>
        <end position="546"/>
    </location>
</feature>
<dbReference type="PANTHER" id="PTHR12497:SF0">
    <property type="entry name" value="TAFAZZIN"/>
    <property type="match status" value="1"/>
</dbReference>
<evidence type="ECO:0000256" key="9">
    <source>
        <dbReference type="ARBA" id="ARBA00022792"/>
    </source>
</evidence>
<dbReference type="Gene3D" id="2.60.40.150">
    <property type="entry name" value="C2 domain"/>
    <property type="match status" value="2"/>
</dbReference>
<evidence type="ECO:0000256" key="15">
    <source>
        <dbReference type="ARBA" id="ARBA00023136"/>
    </source>
</evidence>
<evidence type="ECO:0000256" key="21">
    <source>
        <dbReference type="SAM" id="Phobius"/>
    </source>
</evidence>
<comment type="similarity">
    <text evidence="3">Belongs to the taffazin family.</text>
</comment>
<keyword evidence="21" id="KW-0812">Transmembrane</keyword>
<feature type="domain" description="C2" evidence="22">
    <location>
        <begin position="718"/>
        <end position="839"/>
    </location>
</feature>
<keyword evidence="14" id="KW-0496">Mitochondrion</keyword>
<dbReference type="PROSITE" id="PS50004">
    <property type="entry name" value="C2"/>
    <property type="match status" value="2"/>
</dbReference>
<evidence type="ECO:0000256" key="8">
    <source>
        <dbReference type="ARBA" id="ARBA00022787"/>
    </source>
</evidence>
<keyword evidence="7" id="KW-0479">Metal-binding</keyword>
<feature type="domain" description="C2" evidence="22">
    <location>
        <begin position="582"/>
        <end position="706"/>
    </location>
</feature>
<evidence type="ECO:0000256" key="16">
    <source>
        <dbReference type="ARBA" id="ARBA00023315"/>
    </source>
</evidence>
<keyword evidence="6" id="KW-0808">Transferase</keyword>
<evidence type="ECO:0000256" key="4">
    <source>
        <dbReference type="ARBA" id="ARBA00020499"/>
    </source>
</evidence>
<dbReference type="SMART" id="SM00239">
    <property type="entry name" value="C2"/>
    <property type="match status" value="2"/>
</dbReference>
<dbReference type="InterPro" id="IPR000008">
    <property type="entry name" value="C2_dom"/>
</dbReference>
<dbReference type="InterPro" id="IPR002123">
    <property type="entry name" value="Plipid/glycerol_acylTrfase"/>
</dbReference>
<dbReference type="EMBL" id="CASHTH010003181">
    <property type="protein sequence ID" value="CAI8041344.1"/>
    <property type="molecule type" value="Genomic_DNA"/>
</dbReference>
<dbReference type="Pfam" id="PF01435">
    <property type="entry name" value="Peptidase_M48"/>
    <property type="match status" value="1"/>
</dbReference>
<keyword evidence="10" id="KW-0378">Hydrolase</keyword>
<evidence type="ECO:0000256" key="7">
    <source>
        <dbReference type="ARBA" id="ARBA00022723"/>
    </source>
</evidence>
<dbReference type="GO" id="GO:0004222">
    <property type="term" value="F:metalloendopeptidase activity"/>
    <property type="evidence" value="ECO:0007669"/>
    <property type="project" value="InterPro"/>
</dbReference>
<evidence type="ECO:0000256" key="14">
    <source>
        <dbReference type="ARBA" id="ARBA00023128"/>
    </source>
</evidence>
<proteinExistence type="inferred from homology"/>
<evidence type="ECO:0000256" key="1">
    <source>
        <dbReference type="ARBA" id="ARBA00001947"/>
    </source>
</evidence>
<dbReference type="GO" id="GO:0007007">
    <property type="term" value="P:inner mitochondrial membrane organization"/>
    <property type="evidence" value="ECO:0007669"/>
    <property type="project" value="TreeGrafter"/>
</dbReference>
<dbReference type="Proteomes" id="UP001174909">
    <property type="component" value="Unassembled WGS sequence"/>
</dbReference>
<evidence type="ECO:0000256" key="17">
    <source>
        <dbReference type="ARBA" id="ARBA00024323"/>
    </source>
</evidence>
<dbReference type="Pfam" id="PF01553">
    <property type="entry name" value="Acyltransferase"/>
    <property type="match status" value="1"/>
</dbReference>
<dbReference type="GO" id="GO:0047184">
    <property type="term" value="F:1-acylglycerophosphocholine O-acyltransferase activity"/>
    <property type="evidence" value="ECO:0007669"/>
    <property type="project" value="TreeGrafter"/>
</dbReference>
<feature type="transmembrane region" description="Helical" evidence="21">
    <location>
        <begin position="33"/>
        <end position="53"/>
    </location>
</feature>
<dbReference type="InterPro" id="IPR035892">
    <property type="entry name" value="C2_domain_sf"/>
</dbReference>
<comment type="catalytic activity">
    <reaction evidence="18">
        <text>1'-[1,2-diacyl-sn-glycero-3-phospho],3'-[1-acyl-sn-glycero-3-phospho]-glycerol + a 1,2-diacyl-sn-glycero-3-phosphocholine = a cardiolipin + a 1-acyl-sn-glycero-3-phosphocholine</text>
        <dbReference type="Rhea" id="RHEA:33731"/>
        <dbReference type="ChEBI" id="CHEBI:57643"/>
        <dbReference type="ChEBI" id="CHEBI:58168"/>
        <dbReference type="ChEBI" id="CHEBI:62237"/>
        <dbReference type="ChEBI" id="CHEBI:64743"/>
    </reaction>
    <physiologicalReaction direction="left-to-right" evidence="18">
        <dbReference type="Rhea" id="RHEA:33732"/>
    </physiologicalReaction>
    <physiologicalReaction direction="right-to-left" evidence="18">
        <dbReference type="Rhea" id="RHEA:33733"/>
    </physiologicalReaction>
</comment>
<dbReference type="SUPFAM" id="SSF69593">
    <property type="entry name" value="Glycerol-3-phosphate (1)-acyltransferase"/>
    <property type="match status" value="1"/>
</dbReference>
<dbReference type="PRINTS" id="PR00360">
    <property type="entry name" value="C2DOMAIN"/>
</dbReference>
<evidence type="ECO:0000256" key="13">
    <source>
        <dbReference type="ARBA" id="ARBA00023098"/>
    </source>
</evidence>
<dbReference type="AlphaFoldDB" id="A0AA35T4Z2"/>
<keyword evidence="15 21" id="KW-0472">Membrane</keyword>
<keyword evidence="13" id="KW-0443">Lipid metabolism</keyword>
<keyword evidence="24" id="KW-1185">Reference proteome</keyword>
<evidence type="ECO:0000256" key="12">
    <source>
        <dbReference type="ARBA" id="ARBA00023049"/>
    </source>
</evidence>
<feature type="compositionally biased region" description="Polar residues" evidence="20">
    <location>
        <begin position="515"/>
        <end position="528"/>
    </location>
</feature>
<evidence type="ECO:0000256" key="5">
    <source>
        <dbReference type="ARBA" id="ARBA00022670"/>
    </source>
</evidence>
<evidence type="ECO:0000313" key="23">
    <source>
        <dbReference type="EMBL" id="CAI8041344.1"/>
    </source>
</evidence>
<keyword evidence="11" id="KW-0862">Zinc</keyword>
<dbReference type="CDD" id="cd07989">
    <property type="entry name" value="LPLAT_AGPAT-like"/>
    <property type="match status" value="1"/>
</dbReference>
<dbReference type="PANTHER" id="PTHR12497">
    <property type="entry name" value="TAZ PROTEIN TAFAZZIN"/>
    <property type="match status" value="1"/>
</dbReference>
<accession>A0AA35T4Z2</accession>
<keyword evidence="5" id="KW-0645">Protease</keyword>
<dbReference type="GO" id="GO:0005743">
    <property type="term" value="C:mitochondrial inner membrane"/>
    <property type="evidence" value="ECO:0007669"/>
    <property type="project" value="UniProtKB-SubCell"/>
</dbReference>
<keyword evidence="12" id="KW-0482">Metalloprotease</keyword>
<evidence type="ECO:0000256" key="11">
    <source>
        <dbReference type="ARBA" id="ARBA00022833"/>
    </source>
</evidence>
<evidence type="ECO:0000256" key="19">
    <source>
        <dbReference type="ARBA" id="ARBA00049543"/>
    </source>
</evidence>
<evidence type="ECO:0000256" key="6">
    <source>
        <dbReference type="ARBA" id="ARBA00022679"/>
    </source>
</evidence>
<gene>
    <name evidence="23" type="ORF">GBAR_LOCUS22994</name>
</gene>
<comment type="catalytic activity">
    <reaction evidence="19">
        <text>1,2-di-(9Z-octadecenoyl)-sn-glycero-3-phosphocholine + 1-hexadecanoyl-sn-glycero-3-phosphocholine = 1-hexadecanoyl-2-(9Z-octadecenoyl)-sn-glycero-3-phosphocholine + 1-(9Z-octadecenoyl)-sn-glycero-3-phosphocholine</text>
        <dbReference type="Rhea" id="RHEA:43816"/>
        <dbReference type="ChEBI" id="CHEBI:28610"/>
        <dbReference type="ChEBI" id="CHEBI:72998"/>
        <dbReference type="ChEBI" id="CHEBI:73001"/>
        <dbReference type="ChEBI" id="CHEBI:74669"/>
    </reaction>
    <physiologicalReaction direction="left-to-right" evidence="19">
        <dbReference type="Rhea" id="RHEA:43817"/>
    </physiologicalReaction>
    <physiologicalReaction direction="right-to-left" evidence="19">
        <dbReference type="Rhea" id="RHEA:43818"/>
    </physiologicalReaction>
</comment>
<comment type="caution">
    <text evidence="23">The sequence shown here is derived from an EMBL/GenBank/DDBJ whole genome shotgun (WGS) entry which is preliminary data.</text>
</comment>
<evidence type="ECO:0000259" key="22">
    <source>
        <dbReference type="PROSITE" id="PS50004"/>
    </source>
</evidence>
<feature type="region of interest" description="Disordered" evidence="20">
    <location>
        <begin position="334"/>
        <end position="355"/>
    </location>
</feature>
<evidence type="ECO:0000256" key="18">
    <source>
        <dbReference type="ARBA" id="ARBA00047906"/>
    </source>
</evidence>
<feature type="compositionally biased region" description="Acidic residues" evidence="20">
    <location>
        <begin position="492"/>
        <end position="511"/>
    </location>
</feature>
<name>A0AA35T4Z2_GEOBA</name>
<sequence length="847" mass="96446">MKNWRLFSVTRLPTLSSVTAVEALTRNGVVNFLQLFLIAAIWAVIPSDLLSYFMHSFSRSTVQVILEYPHSRKLETEADKVGLLIASRACYDPTQAVGVWEHLQNVDSGKELEFLSTHPANETRLETLQILLPEAYGIWQRKWTQKVQVKNGQRLMKAVMDRPKGTPLVTVANHLSYIDDPSFYHLLPLRSLFSERKVKWTPSAEEICFTNRISSAYFSRCHAVPVIRGQGVYQRGVDFLIRRLNEGHWIHFYPEGKMNNSGRNMRLKWGVGRVIAETKTLPIVLPMWLVGLDDILPIKPPLRPNLFKCCSCTERCFSEKTLYDSRRRRSSLYVEYGRRSSQKPDSSPSEWPTKDQRVPISKVFADPVDTSRYAQYGMDELSPVTQQPRLHGSPTHRSPKRLALGVAGGRRQSQPEFRLIKSHSASPVMGRRVSQPLVLHQGNIPPLVTGLVSPSHSGQLSLSGDGSPQHASEMRGRRRSIQMAALHQDFYSESEEETSSLDEIEERDEEYFSSRPDNTPSDYETSITSDEDGEGSVWGDDHGVSQPLLSLHESDQRQKPDPPKRSSTIPQIVVTEPFDIGPNPTLQFSIYYDFKRRTLIVHLQKGFNLPARQIDSDTCNAFVIVYLLPNRETDRETYESRVVQNTPNPNFDEMFQFLRLKPDVARKQTLVFRIYHQCGPKHNILIGGVLQSLEDVNFHGKTLRNRIIEDVEESQQDTQGRLLIGLTSNPTKGTLEGTVFEANNLTKQDVFGLADPYVKVYLIYKGKRLSKWKTKVKKNTLVPVFNESFEFLIPGLHLRDLLMQVVVMDYDRFSRNDHVGIVISAAKSPTTAAETTGKRSSTRRERP</sequence>
<dbReference type="GO" id="GO:0005741">
    <property type="term" value="C:mitochondrial outer membrane"/>
    <property type="evidence" value="ECO:0007669"/>
    <property type="project" value="UniProtKB-SubCell"/>
</dbReference>
<dbReference type="InterPro" id="IPR001915">
    <property type="entry name" value="Peptidase_M48"/>
</dbReference>
<dbReference type="PRINTS" id="PR00979">
    <property type="entry name" value="TAFAZZIN"/>
</dbReference>
<evidence type="ECO:0000256" key="2">
    <source>
        <dbReference type="ARBA" id="ARBA00004137"/>
    </source>
</evidence>
<keyword evidence="16" id="KW-0012">Acyltransferase</keyword>
<keyword evidence="9" id="KW-0999">Mitochondrion inner membrane</keyword>
<dbReference type="InterPro" id="IPR000872">
    <property type="entry name" value="Tafazzin"/>
</dbReference>
<dbReference type="GO" id="GO:0006508">
    <property type="term" value="P:proteolysis"/>
    <property type="evidence" value="ECO:0007669"/>
    <property type="project" value="UniProtKB-KW"/>
</dbReference>
<dbReference type="SMART" id="SM00563">
    <property type="entry name" value="PlsC"/>
    <property type="match status" value="1"/>
</dbReference>
<reference evidence="23" key="1">
    <citation type="submission" date="2023-03" db="EMBL/GenBank/DDBJ databases">
        <authorList>
            <person name="Steffen K."/>
            <person name="Cardenas P."/>
        </authorList>
    </citation>
    <scope>NUCLEOTIDE SEQUENCE</scope>
</reference>
<keyword evidence="21" id="KW-1133">Transmembrane helix</keyword>
<dbReference type="Pfam" id="PF00168">
    <property type="entry name" value="C2"/>
    <property type="match status" value="2"/>
</dbReference>
<comment type="subcellular location">
    <subcellularLocation>
        <location evidence="2">Mitochondrion inner membrane</location>
        <topology evidence="2">Peripheral membrane protein</topology>
        <orientation evidence="2">Intermembrane side</orientation>
    </subcellularLocation>
    <subcellularLocation>
        <location evidence="17">Mitochondrion outer membrane</location>
        <topology evidence="17">Peripheral membrane protein</topology>
        <orientation evidence="17">Intermembrane side</orientation>
    </subcellularLocation>
</comment>
<evidence type="ECO:0000256" key="10">
    <source>
        <dbReference type="ARBA" id="ARBA00022801"/>
    </source>
</evidence>